<feature type="domain" description="Acyltransferase 3" evidence="2">
    <location>
        <begin position="11"/>
        <end position="351"/>
    </location>
</feature>
<feature type="transmembrane region" description="Helical" evidence="1">
    <location>
        <begin position="145"/>
        <end position="165"/>
    </location>
</feature>
<dbReference type="Pfam" id="PF01757">
    <property type="entry name" value="Acyl_transf_3"/>
    <property type="match status" value="1"/>
</dbReference>
<dbReference type="GO" id="GO:0016020">
    <property type="term" value="C:membrane"/>
    <property type="evidence" value="ECO:0007669"/>
    <property type="project" value="TreeGrafter"/>
</dbReference>
<feature type="transmembrane region" description="Helical" evidence="1">
    <location>
        <begin position="206"/>
        <end position="225"/>
    </location>
</feature>
<keyword evidence="1" id="KW-1133">Transmembrane helix</keyword>
<reference evidence="3 4" key="1">
    <citation type="submission" date="2019-08" db="EMBL/GenBank/DDBJ databases">
        <authorList>
            <person name="Ye J."/>
        </authorList>
    </citation>
    <scope>NUCLEOTIDE SEQUENCE [LARGE SCALE GENOMIC DNA]</scope>
    <source>
        <strain evidence="3 4">TK008</strain>
    </source>
</reference>
<keyword evidence="3" id="KW-0808">Transferase</keyword>
<protein>
    <submittedName>
        <fullName evidence="3">Acyltransferase</fullName>
    </submittedName>
</protein>
<dbReference type="GO" id="GO:0016747">
    <property type="term" value="F:acyltransferase activity, transferring groups other than amino-acyl groups"/>
    <property type="evidence" value="ECO:0007669"/>
    <property type="project" value="InterPro"/>
</dbReference>
<sequence>MATSRRYGKIGYINGMRGIAILMVLAHHILQPLQSPVPASDTSALTYFLVQPFIYNGWLGVNIFFVLSGFVLYLPFAKQQAVNFEPFVFLKKRAQRLLPLYYVNVSVCLAMLFGEPIFWVAANAVIFLFALLPTPVVFFPPNNPPLWSLGIEIWFSVLFPILLILTRTRGVVLVLGLLTAAAFLFHALATAAFHEEGKYLNDVADTIPGRLGDFCIGMLAAHFWFRRNGRDSLRGPIGYVLTLATVACIYLALLLSTARYVGELPPEVQTLANLLLASGTAMMILLLQSVPDLHFIRAVLEIRLLQLIGMMCFSIYIWHWQILHAFNLLLGDQLWVRTPVIAVYLAVLSIVSICSYRFIEFRRQPARKIFLMS</sequence>
<dbReference type="PANTHER" id="PTHR23028">
    <property type="entry name" value="ACETYLTRANSFERASE"/>
    <property type="match status" value="1"/>
</dbReference>
<feature type="transmembrane region" description="Helical" evidence="1">
    <location>
        <begin position="53"/>
        <end position="74"/>
    </location>
</feature>
<name>A0A5C6SCD8_9RHOB</name>
<dbReference type="Proteomes" id="UP000321562">
    <property type="component" value="Unassembled WGS sequence"/>
</dbReference>
<dbReference type="OrthoDB" id="9796461at2"/>
<proteinExistence type="predicted"/>
<keyword evidence="4" id="KW-1185">Reference proteome</keyword>
<keyword evidence="1" id="KW-0812">Transmembrane</keyword>
<feature type="transmembrane region" description="Helical" evidence="1">
    <location>
        <begin position="302"/>
        <end position="321"/>
    </location>
</feature>
<dbReference type="InterPro" id="IPR002656">
    <property type="entry name" value="Acyl_transf_3_dom"/>
</dbReference>
<feature type="transmembrane region" description="Helical" evidence="1">
    <location>
        <begin position="100"/>
        <end position="133"/>
    </location>
</feature>
<dbReference type="AlphaFoldDB" id="A0A5C6SCD8"/>
<accession>A0A5C6SCD8</accession>
<evidence type="ECO:0000313" key="4">
    <source>
        <dbReference type="Proteomes" id="UP000321562"/>
    </source>
</evidence>
<gene>
    <name evidence="3" type="ORF">FQV27_05290</name>
</gene>
<evidence type="ECO:0000259" key="2">
    <source>
        <dbReference type="Pfam" id="PF01757"/>
    </source>
</evidence>
<feature type="transmembrane region" description="Helical" evidence="1">
    <location>
        <begin position="237"/>
        <end position="258"/>
    </location>
</feature>
<keyword evidence="3" id="KW-0012">Acyltransferase</keyword>
<dbReference type="InterPro" id="IPR050879">
    <property type="entry name" value="Acyltransferase_3"/>
</dbReference>
<dbReference type="EMBL" id="VOPL01000001">
    <property type="protein sequence ID" value="TXB71255.1"/>
    <property type="molecule type" value="Genomic_DNA"/>
</dbReference>
<comment type="caution">
    <text evidence="3">The sequence shown here is derived from an EMBL/GenBank/DDBJ whole genome shotgun (WGS) entry which is preliminary data.</text>
</comment>
<evidence type="ECO:0000313" key="3">
    <source>
        <dbReference type="EMBL" id="TXB71255.1"/>
    </source>
</evidence>
<feature type="transmembrane region" description="Helical" evidence="1">
    <location>
        <begin position="270"/>
        <end position="290"/>
    </location>
</feature>
<evidence type="ECO:0000256" key="1">
    <source>
        <dbReference type="SAM" id="Phobius"/>
    </source>
</evidence>
<dbReference type="RefSeq" id="WP_147096753.1">
    <property type="nucleotide sequence ID" value="NZ_JBHUFH010000002.1"/>
</dbReference>
<dbReference type="PANTHER" id="PTHR23028:SF53">
    <property type="entry name" value="ACYL_TRANSF_3 DOMAIN-CONTAINING PROTEIN"/>
    <property type="match status" value="1"/>
</dbReference>
<feature type="transmembrane region" description="Helical" evidence="1">
    <location>
        <begin position="12"/>
        <end position="33"/>
    </location>
</feature>
<keyword evidence="1" id="KW-0472">Membrane</keyword>
<feature type="transmembrane region" description="Helical" evidence="1">
    <location>
        <begin position="341"/>
        <end position="359"/>
    </location>
</feature>
<feature type="transmembrane region" description="Helical" evidence="1">
    <location>
        <begin position="172"/>
        <end position="194"/>
    </location>
</feature>
<dbReference type="GO" id="GO:0000271">
    <property type="term" value="P:polysaccharide biosynthetic process"/>
    <property type="evidence" value="ECO:0007669"/>
    <property type="project" value="TreeGrafter"/>
</dbReference>
<organism evidence="3 4">
    <name type="scientific">Paracoccus aurantiacus</name>
    <dbReference type="NCBI Taxonomy" id="2599412"/>
    <lineage>
        <taxon>Bacteria</taxon>
        <taxon>Pseudomonadati</taxon>
        <taxon>Pseudomonadota</taxon>
        <taxon>Alphaproteobacteria</taxon>
        <taxon>Rhodobacterales</taxon>
        <taxon>Paracoccaceae</taxon>
        <taxon>Paracoccus</taxon>
    </lineage>
</organism>